<dbReference type="InterPro" id="IPR051603">
    <property type="entry name" value="Zinc-ADH_QOR/CCCR"/>
</dbReference>
<organism evidence="4 5">
    <name type="scientific">Neptunomonas antarctica</name>
    <dbReference type="NCBI Taxonomy" id="619304"/>
    <lineage>
        <taxon>Bacteria</taxon>
        <taxon>Pseudomonadati</taxon>
        <taxon>Pseudomonadota</taxon>
        <taxon>Gammaproteobacteria</taxon>
        <taxon>Oceanospirillales</taxon>
        <taxon>Oceanospirillaceae</taxon>
        <taxon>Neptunomonas</taxon>
    </lineage>
</organism>
<dbReference type="GO" id="GO:0008270">
    <property type="term" value="F:zinc ion binding"/>
    <property type="evidence" value="ECO:0007669"/>
    <property type="project" value="InterPro"/>
</dbReference>
<evidence type="ECO:0000259" key="3">
    <source>
        <dbReference type="SMART" id="SM00829"/>
    </source>
</evidence>
<evidence type="ECO:0000256" key="1">
    <source>
        <dbReference type="ARBA" id="ARBA00022857"/>
    </source>
</evidence>
<dbReference type="PANTHER" id="PTHR44154">
    <property type="entry name" value="QUINONE OXIDOREDUCTASE"/>
    <property type="match status" value="1"/>
</dbReference>
<proteinExistence type="inferred from homology"/>
<dbReference type="SUPFAM" id="SSF50129">
    <property type="entry name" value="GroES-like"/>
    <property type="match status" value="1"/>
</dbReference>
<keyword evidence="1" id="KW-0521">NADP</keyword>
<dbReference type="InterPro" id="IPR013154">
    <property type="entry name" value="ADH-like_N"/>
</dbReference>
<gene>
    <name evidence="4" type="ORF">SAMN05421760_101225</name>
</gene>
<feature type="domain" description="Enoyl reductase (ER)" evidence="3">
    <location>
        <begin position="13"/>
        <end position="335"/>
    </location>
</feature>
<keyword evidence="2" id="KW-0560">Oxidoreductase</keyword>
<dbReference type="Pfam" id="PF13602">
    <property type="entry name" value="ADH_zinc_N_2"/>
    <property type="match status" value="1"/>
</dbReference>
<dbReference type="Pfam" id="PF08240">
    <property type="entry name" value="ADH_N"/>
    <property type="match status" value="1"/>
</dbReference>
<dbReference type="GO" id="GO:0016491">
    <property type="term" value="F:oxidoreductase activity"/>
    <property type="evidence" value="ECO:0007669"/>
    <property type="project" value="UniProtKB-KW"/>
</dbReference>
<sequence length="338" mass="36804">MKAIGYQASLPISHADALQDIEIEKPQPTGRDLLVEIKAISVNPVDCKVRMRAEPAPGEYKVLGWDAVGIVQAVGEQVSLFKPGDAVWYAGDITRQGSNAEFQLVDERLVGHKPASISDAEAAALPLTSITAWELLFERLQLKSPSHKGSKVLLIVGAAGGVGSIMTQLAAQLPDVVVIGTASRPESRDWVLALGADYVIDHRQPLSEELARIGIKDVTHVASLTHTEQHFTELVKVLRPQGKLALIDDPAEPLDIMLLKGKSISLHWESMFTRSLFTTDDMIEQHSILDEVSRMIDAGTLKTTLGKHFGRISAQNLRIAHQHVESNTSVGKAVLETF</sequence>
<keyword evidence="5" id="KW-1185">Reference proteome</keyword>
<protein>
    <recommendedName>
        <fullName evidence="2">Zinc-type alcohol dehydrogenase-like protein</fullName>
    </recommendedName>
</protein>
<evidence type="ECO:0000313" key="4">
    <source>
        <dbReference type="EMBL" id="SIS41359.1"/>
    </source>
</evidence>
<evidence type="ECO:0000256" key="2">
    <source>
        <dbReference type="RuleBase" id="RU364000"/>
    </source>
</evidence>
<dbReference type="PANTHER" id="PTHR44154:SF1">
    <property type="entry name" value="QUINONE OXIDOREDUCTASE"/>
    <property type="match status" value="1"/>
</dbReference>
<comment type="similarity">
    <text evidence="2">Belongs to the zinc-containing alcohol dehydrogenase family. Quinone oxidoreductase subfamily.</text>
</comment>
<evidence type="ECO:0000313" key="5">
    <source>
        <dbReference type="Proteomes" id="UP000185999"/>
    </source>
</evidence>
<dbReference type="AlphaFoldDB" id="A0A1N7IWB4"/>
<dbReference type="EMBL" id="FTOE01000001">
    <property type="protein sequence ID" value="SIS41359.1"/>
    <property type="molecule type" value="Genomic_DNA"/>
</dbReference>
<dbReference type="NCBIfam" id="TIGR02817">
    <property type="entry name" value="adh_fam_1"/>
    <property type="match status" value="1"/>
</dbReference>
<dbReference type="Gene3D" id="3.90.180.10">
    <property type="entry name" value="Medium-chain alcohol dehydrogenases, catalytic domain"/>
    <property type="match status" value="1"/>
</dbReference>
<dbReference type="SUPFAM" id="SSF51735">
    <property type="entry name" value="NAD(P)-binding Rossmann-fold domains"/>
    <property type="match status" value="1"/>
</dbReference>
<keyword evidence="2" id="KW-0862">Zinc</keyword>
<reference evidence="5" key="1">
    <citation type="submission" date="2017-01" db="EMBL/GenBank/DDBJ databases">
        <authorList>
            <person name="Varghese N."/>
            <person name="Submissions S."/>
        </authorList>
    </citation>
    <scope>NUCLEOTIDE SEQUENCE [LARGE SCALE GENOMIC DNA]</scope>
    <source>
        <strain evidence="5">DSM 22306</strain>
    </source>
</reference>
<dbReference type="Proteomes" id="UP000185999">
    <property type="component" value="Unassembled WGS sequence"/>
</dbReference>
<keyword evidence="2" id="KW-0479">Metal-binding</keyword>
<dbReference type="InterPro" id="IPR011032">
    <property type="entry name" value="GroES-like_sf"/>
</dbReference>
<dbReference type="InterPro" id="IPR036291">
    <property type="entry name" value="NAD(P)-bd_dom_sf"/>
</dbReference>
<name>A0A1N7IWB4_9GAMM</name>
<dbReference type="CDD" id="cd08252">
    <property type="entry name" value="AL_MDR"/>
    <property type="match status" value="1"/>
</dbReference>
<dbReference type="STRING" id="619304.SAMN05421760_101225"/>
<dbReference type="InterPro" id="IPR020843">
    <property type="entry name" value="ER"/>
</dbReference>
<dbReference type="Gene3D" id="3.40.50.720">
    <property type="entry name" value="NAD(P)-binding Rossmann-like Domain"/>
    <property type="match status" value="1"/>
</dbReference>
<dbReference type="SMART" id="SM00829">
    <property type="entry name" value="PKS_ER"/>
    <property type="match status" value="1"/>
</dbReference>
<dbReference type="OrthoDB" id="9785812at2"/>
<accession>A0A1N7IWB4</accession>
<dbReference type="InterPro" id="IPR014182">
    <property type="entry name" value="ADH_Zn_typ-1"/>
</dbReference>
<dbReference type="RefSeq" id="WP_054342450.1">
    <property type="nucleotide sequence ID" value="NZ_FTOE01000001.1"/>
</dbReference>